<evidence type="ECO:0000256" key="1">
    <source>
        <dbReference type="SAM" id="Coils"/>
    </source>
</evidence>
<comment type="caution">
    <text evidence="3">The sequence shown here is derived from an EMBL/GenBank/DDBJ whole genome shotgun (WGS) entry which is preliminary data.</text>
</comment>
<organism evidence="3 4">
    <name type="scientific">Mycoplasmopsis mucosicanis</name>
    <dbReference type="NCBI Taxonomy" id="458208"/>
    <lineage>
        <taxon>Bacteria</taxon>
        <taxon>Bacillati</taxon>
        <taxon>Mycoplasmatota</taxon>
        <taxon>Mycoplasmoidales</taxon>
        <taxon>Metamycoplasmataceae</taxon>
        <taxon>Mycoplasmopsis</taxon>
    </lineage>
</organism>
<name>A0A507SQQ7_9BACT</name>
<evidence type="ECO:0008006" key="5">
    <source>
        <dbReference type="Google" id="ProtNLM"/>
    </source>
</evidence>
<keyword evidence="4" id="KW-1185">Reference proteome</keyword>
<evidence type="ECO:0000256" key="2">
    <source>
        <dbReference type="SAM" id="Phobius"/>
    </source>
</evidence>
<keyword evidence="2" id="KW-0472">Membrane</keyword>
<evidence type="ECO:0000313" key="3">
    <source>
        <dbReference type="EMBL" id="TQC51473.1"/>
    </source>
</evidence>
<feature type="transmembrane region" description="Helical" evidence="2">
    <location>
        <begin position="35"/>
        <end position="56"/>
    </location>
</feature>
<dbReference type="Proteomes" id="UP000320801">
    <property type="component" value="Unassembled WGS sequence"/>
</dbReference>
<dbReference type="EMBL" id="SMDN01000007">
    <property type="protein sequence ID" value="TQC51473.1"/>
    <property type="molecule type" value="Genomic_DNA"/>
</dbReference>
<dbReference type="RefSeq" id="WP_141483966.1">
    <property type="nucleotide sequence ID" value="NZ_SMDN01000007.1"/>
</dbReference>
<keyword evidence="2" id="KW-1133">Transmembrane helix</keyword>
<reference evidence="3 4" key="1">
    <citation type="submission" date="2019-03" db="EMBL/GenBank/DDBJ databases">
        <title>Characterization of a novel Mycoplasma cynos real-time PCR assay.</title>
        <authorList>
            <person name="Tallmadge R.L."/>
            <person name="Mitchell P.K."/>
            <person name="Goodman L."/>
        </authorList>
    </citation>
    <scope>NUCLEOTIDE SEQUENCE [LARGE SCALE GENOMIC DNA]</scope>
    <source>
        <strain evidence="3 4">1642</strain>
    </source>
</reference>
<keyword evidence="2" id="KW-0812">Transmembrane</keyword>
<feature type="coiled-coil region" evidence="1">
    <location>
        <begin position="490"/>
        <end position="517"/>
    </location>
</feature>
<dbReference type="OrthoDB" id="393362at2"/>
<dbReference type="AlphaFoldDB" id="A0A507SQQ7"/>
<gene>
    <name evidence="3" type="ORF">E1I18_02185</name>
</gene>
<sequence length="753" mass="86943">MGKKKETFFERLTRKNAQQEDNTNPKPKKAKSWKFWFFSSLLAGSIVAGITIPLVANSLIRINVDPIKDDTVLFEFDVPGKDGKTTKIKFRTRDLKSSQIADEAKDSKKVLDQFYKLGIFYLYDQEVNASKEYQRLWNASRTENEKERDDIALKTVAELKEKHTNLLLDIKEQMIKTFGFSKWEQQFNDLLLKSFNGAKNIEEAASFKVYEDIQNDALRRFTLNTKFNEKDIDRVASSDIYKLDDKGNLTREIQFKQGQKVFPFFKKGSNYFELSSIKEKMTFMTNSYILNDKTKNADAFIQHYLKNNNPYLISQFTLPGVAPAKKEEGKETKWEVNKKAIKQLLFYWPIQDEVKAISSFDKVKESFRSYEDIAKDAKSTGETLDKKITEYGTILATLSQDDSDIKTNWGSTGLTSIGQLLQGGGDNTLKAFLDDKLVKAVYGTEQIKEIDLFGELQKIKKSIIDDADFKKDNKFKIDDIEQNNFNSKSKEDAQKEIAKFNKSLKKLFDEASDVKKEGLWADKFNQLIVAPLQKLFEDNEGKIQTVYKLKNDNGNNKDTFILLTTKGITLIKLQSLDKLKQNNETPEAAIKRMIQSDFELENKFKNTVKGKKYDALTLVNRSISSQELVIDSLLKDEEFKNYIKGQVNIFALDQDKKIVPNKKYEDKDLTSIKELNDSILSSNDIKTQLNLVKTVDQWMKDRAKNDYDANFELREDKVYFKHNNKDASKKEAYKNDASSIIFETLKDLRKAIK</sequence>
<evidence type="ECO:0000313" key="4">
    <source>
        <dbReference type="Proteomes" id="UP000320801"/>
    </source>
</evidence>
<dbReference type="NCBIfam" id="NF045833">
    <property type="entry name" value="P80_membrane"/>
    <property type="match status" value="1"/>
</dbReference>
<keyword evidence="1" id="KW-0175">Coiled coil</keyword>
<proteinExistence type="predicted"/>
<protein>
    <recommendedName>
        <fullName evidence="5">Membrane protein P80</fullName>
    </recommendedName>
</protein>
<accession>A0A507SQQ7</accession>